<evidence type="ECO:0000256" key="6">
    <source>
        <dbReference type="SAM" id="MobiDB-lite"/>
    </source>
</evidence>
<dbReference type="InterPro" id="IPR029760">
    <property type="entry name" value="GPX_CS"/>
</dbReference>
<name>A0A9N9TC56_DIABA</name>
<protein>
    <recommendedName>
        <fullName evidence="5">Glutathione peroxidase</fullName>
    </recommendedName>
</protein>
<gene>
    <name evidence="7" type="ORF">DIABBA_LOCUS13277</name>
</gene>
<feature type="region of interest" description="Disordered" evidence="6">
    <location>
        <begin position="1"/>
        <end position="86"/>
    </location>
</feature>
<reference evidence="7" key="1">
    <citation type="submission" date="2022-01" db="EMBL/GenBank/DDBJ databases">
        <authorList>
            <person name="King R."/>
        </authorList>
    </citation>
    <scope>NUCLEOTIDE SEQUENCE</scope>
</reference>
<dbReference type="PANTHER" id="PTHR11592:SF134">
    <property type="entry name" value="PHOSPHOLIPID HYDROPEROXIDE GLUTATHIONE PEROXIDASE"/>
    <property type="match status" value="1"/>
</dbReference>
<dbReference type="SUPFAM" id="SSF52833">
    <property type="entry name" value="Thioredoxin-like"/>
    <property type="match status" value="1"/>
</dbReference>
<organism evidence="7 8">
    <name type="scientific">Diabrotica balteata</name>
    <name type="common">Banded cucumber beetle</name>
    <dbReference type="NCBI Taxonomy" id="107213"/>
    <lineage>
        <taxon>Eukaryota</taxon>
        <taxon>Metazoa</taxon>
        <taxon>Ecdysozoa</taxon>
        <taxon>Arthropoda</taxon>
        <taxon>Hexapoda</taxon>
        <taxon>Insecta</taxon>
        <taxon>Pterygota</taxon>
        <taxon>Neoptera</taxon>
        <taxon>Endopterygota</taxon>
        <taxon>Coleoptera</taxon>
        <taxon>Polyphaga</taxon>
        <taxon>Cucujiformia</taxon>
        <taxon>Chrysomeloidea</taxon>
        <taxon>Chrysomelidae</taxon>
        <taxon>Galerucinae</taxon>
        <taxon>Diabroticina</taxon>
        <taxon>Diabroticites</taxon>
        <taxon>Diabrotica</taxon>
    </lineage>
</organism>
<evidence type="ECO:0000256" key="4">
    <source>
        <dbReference type="ARBA" id="ARBA00023002"/>
    </source>
</evidence>
<dbReference type="EMBL" id="OU898284">
    <property type="protein sequence ID" value="CAG9840652.1"/>
    <property type="molecule type" value="Genomic_DNA"/>
</dbReference>
<comment type="similarity">
    <text evidence="1 5">Belongs to the glutathione peroxidase family.</text>
</comment>
<dbReference type="PROSITE" id="PS00763">
    <property type="entry name" value="GLUTATHIONE_PEROXID_2"/>
    <property type="match status" value="1"/>
</dbReference>
<dbReference type="InterPro" id="IPR029759">
    <property type="entry name" value="GPX_AS"/>
</dbReference>
<dbReference type="PRINTS" id="PR01011">
    <property type="entry name" value="GLUTPROXDASE"/>
</dbReference>
<dbReference type="PANTHER" id="PTHR11592">
    <property type="entry name" value="GLUTATHIONE PEROXIDASE"/>
    <property type="match status" value="1"/>
</dbReference>
<dbReference type="FunFam" id="3.40.30.10:FF:000025">
    <property type="entry name" value="Glutathione peroxidase"/>
    <property type="match status" value="1"/>
</dbReference>
<proteinExistence type="inferred from homology"/>
<dbReference type="Pfam" id="PF00255">
    <property type="entry name" value="GSHPx"/>
    <property type="match status" value="1"/>
</dbReference>
<evidence type="ECO:0000256" key="2">
    <source>
        <dbReference type="ARBA" id="ARBA00022559"/>
    </source>
</evidence>
<feature type="compositionally biased region" description="Basic residues" evidence="6">
    <location>
        <begin position="20"/>
        <end position="34"/>
    </location>
</feature>
<dbReference type="CDD" id="cd00340">
    <property type="entry name" value="GSH_Peroxidase"/>
    <property type="match status" value="1"/>
</dbReference>
<dbReference type="GO" id="GO:0004601">
    <property type="term" value="F:peroxidase activity"/>
    <property type="evidence" value="ECO:0007669"/>
    <property type="project" value="UniProtKB-KW"/>
</dbReference>
<keyword evidence="4 5" id="KW-0560">Oxidoreductase</keyword>
<dbReference type="Proteomes" id="UP001153709">
    <property type="component" value="Chromosome 9"/>
</dbReference>
<evidence type="ECO:0000256" key="5">
    <source>
        <dbReference type="RuleBase" id="RU000499"/>
    </source>
</evidence>
<keyword evidence="3" id="KW-0712">Selenocysteine</keyword>
<feature type="compositionally biased region" description="Basic and acidic residues" evidence="6">
    <location>
        <begin position="35"/>
        <end position="72"/>
    </location>
</feature>
<evidence type="ECO:0000313" key="8">
    <source>
        <dbReference type="Proteomes" id="UP001153709"/>
    </source>
</evidence>
<keyword evidence="8" id="KW-1185">Reference proteome</keyword>
<dbReference type="AlphaFoldDB" id="A0A9N9TC56"/>
<dbReference type="Gene3D" id="3.40.30.10">
    <property type="entry name" value="Glutaredoxin"/>
    <property type="match status" value="1"/>
</dbReference>
<dbReference type="GO" id="GO:0006979">
    <property type="term" value="P:response to oxidative stress"/>
    <property type="evidence" value="ECO:0007669"/>
    <property type="project" value="InterPro"/>
</dbReference>
<accession>A0A9N9TC56</accession>
<dbReference type="PROSITE" id="PS51355">
    <property type="entry name" value="GLUTATHIONE_PEROXID_3"/>
    <property type="match status" value="1"/>
</dbReference>
<sequence length="244" mass="27364">MALTRSGASGTKQSEQNGKKYTKITKNAKSKVSKRKADQEVNDVPKKTPKEAADENNVELKSKKPKKEKDAGNEEAESEDTDGKTTGTIYQFKANDIKGNEVSLDKYKGHVCIIVNVASRCGHTKSNYEQLVEIFDKYSEDKGLRILAFPCNQFGKQEPGNNDKICEFAEKKNVKFDLFEKIDVNGKNAHPLWKFLTSKISGPKGSSIAWNFTKFIIDQNGNVVERHASAVKPLTLVENLEKFW</sequence>
<evidence type="ECO:0000256" key="1">
    <source>
        <dbReference type="ARBA" id="ARBA00006926"/>
    </source>
</evidence>
<evidence type="ECO:0000256" key="3">
    <source>
        <dbReference type="ARBA" id="ARBA00022933"/>
    </source>
</evidence>
<feature type="compositionally biased region" description="Polar residues" evidence="6">
    <location>
        <begin position="1"/>
        <end position="16"/>
    </location>
</feature>
<dbReference type="InterPro" id="IPR036249">
    <property type="entry name" value="Thioredoxin-like_sf"/>
</dbReference>
<dbReference type="InterPro" id="IPR000889">
    <property type="entry name" value="Glutathione_peroxidase"/>
</dbReference>
<evidence type="ECO:0000313" key="7">
    <source>
        <dbReference type="EMBL" id="CAG9840652.1"/>
    </source>
</evidence>
<keyword evidence="2 5" id="KW-0575">Peroxidase</keyword>
<dbReference type="OrthoDB" id="446890at2759"/>
<dbReference type="PROSITE" id="PS00460">
    <property type="entry name" value="GLUTATHIONE_PEROXID_1"/>
    <property type="match status" value="1"/>
</dbReference>